<feature type="signal peptide" evidence="2">
    <location>
        <begin position="1"/>
        <end position="19"/>
    </location>
</feature>
<protein>
    <submittedName>
        <fullName evidence="3">Uncharacterized protein</fullName>
    </submittedName>
</protein>
<feature type="chain" id="PRO_5002132229" evidence="2">
    <location>
        <begin position="20"/>
        <end position="128"/>
    </location>
</feature>
<reference evidence="4" key="1">
    <citation type="submission" date="2015-01" db="EMBL/GenBank/DDBJ databases">
        <authorList>
            <person name="MANFREDI Pablo"/>
        </authorList>
    </citation>
    <scope>NUCLEOTIDE SEQUENCE [LARGE SCALE GENOMIC DNA]</scope>
    <source>
        <strain evidence="4">Ccyn2B</strain>
    </source>
</reference>
<evidence type="ECO:0000313" key="3">
    <source>
        <dbReference type="EMBL" id="CEN36754.1"/>
    </source>
</evidence>
<gene>
    <name evidence="3" type="ORF">CCYN2B_330017</name>
</gene>
<dbReference type="InterPro" id="IPR025905">
    <property type="entry name" value="NVEALA"/>
</dbReference>
<dbReference type="Pfam" id="PF14055">
    <property type="entry name" value="NVEALA"/>
    <property type="match status" value="1"/>
</dbReference>
<evidence type="ECO:0000256" key="1">
    <source>
        <dbReference type="SAM" id="MobiDB-lite"/>
    </source>
</evidence>
<evidence type="ECO:0000313" key="4">
    <source>
        <dbReference type="Proteomes" id="UP000038055"/>
    </source>
</evidence>
<keyword evidence="2" id="KW-0732">Signal</keyword>
<feature type="compositionally biased region" description="Low complexity" evidence="1">
    <location>
        <begin position="83"/>
        <end position="106"/>
    </location>
</feature>
<dbReference type="AlphaFoldDB" id="A0A0B7HDQ9"/>
<dbReference type="Proteomes" id="UP000038055">
    <property type="component" value="Unassembled WGS sequence"/>
</dbReference>
<sequence>MFRKSFFVGLITACVAVVAGYGVSKSVNNDTDLEVLTLGNVEALAGGEGFWNDVWNGIVNSVQGQGWTKDEREIQEQCPNWTSSSGSGSASYGGASGSASGSHSQGNPNSRTDIRCGVGKENCSAVPC</sequence>
<evidence type="ECO:0000256" key="2">
    <source>
        <dbReference type="SAM" id="SignalP"/>
    </source>
</evidence>
<name>A0A0B7HDQ9_9FLAO</name>
<keyword evidence="4" id="KW-1185">Reference proteome</keyword>
<organism evidence="3 4">
    <name type="scientific">Capnocytophaga cynodegmi</name>
    <dbReference type="NCBI Taxonomy" id="28189"/>
    <lineage>
        <taxon>Bacteria</taxon>
        <taxon>Pseudomonadati</taxon>
        <taxon>Bacteroidota</taxon>
        <taxon>Flavobacteriia</taxon>
        <taxon>Flavobacteriales</taxon>
        <taxon>Flavobacteriaceae</taxon>
        <taxon>Capnocytophaga</taxon>
    </lineage>
</organism>
<proteinExistence type="predicted"/>
<dbReference type="RefSeq" id="WP_041992708.1">
    <property type="nucleotide sequence ID" value="NZ_CDOD01000027.1"/>
</dbReference>
<feature type="region of interest" description="Disordered" evidence="1">
    <location>
        <begin position="69"/>
        <end position="116"/>
    </location>
</feature>
<accession>A0A0B7HDQ9</accession>
<dbReference type="EMBL" id="CDOD01000027">
    <property type="protein sequence ID" value="CEN36754.1"/>
    <property type="molecule type" value="Genomic_DNA"/>
</dbReference>